<feature type="compositionally biased region" description="Basic and acidic residues" evidence="1">
    <location>
        <begin position="25"/>
        <end position="35"/>
    </location>
</feature>
<dbReference type="AlphaFoldDB" id="W4GR84"/>
<dbReference type="RefSeq" id="XP_009827899.1">
    <property type="nucleotide sequence ID" value="XM_009829597.1"/>
</dbReference>
<proteinExistence type="predicted"/>
<protein>
    <submittedName>
        <fullName evidence="2">Uncharacterized protein</fullName>
    </submittedName>
</protein>
<gene>
    <name evidence="2" type="ORF">H257_04933</name>
</gene>
<accession>W4GR84</accession>
<organism evidence="2">
    <name type="scientific">Aphanomyces astaci</name>
    <name type="common">Crayfish plague agent</name>
    <dbReference type="NCBI Taxonomy" id="112090"/>
    <lineage>
        <taxon>Eukaryota</taxon>
        <taxon>Sar</taxon>
        <taxon>Stramenopiles</taxon>
        <taxon>Oomycota</taxon>
        <taxon>Saprolegniomycetes</taxon>
        <taxon>Saprolegniales</taxon>
        <taxon>Verrucalvaceae</taxon>
        <taxon>Aphanomyces</taxon>
    </lineage>
</organism>
<name>W4GR84_APHAT</name>
<feature type="region of interest" description="Disordered" evidence="1">
    <location>
        <begin position="25"/>
        <end position="52"/>
    </location>
</feature>
<dbReference type="EMBL" id="KI913122">
    <property type="protein sequence ID" value="ETV82230.1"/>
    <property type="molecule type" value="Genomic_DNA"/>
</dbReference>
<sequence>MNNPIPTEIAMSAREIEGLVHDAVIKRGSSKEKQGNKKASKQHAKRKGPKRIRVNKASINITDSKIMWWSYPNDLSSGQNIDTVCFTKLKPRVSLRAVQEQDRLIKATKKLRDDPRLHPSASIRSRVV</sequence>
<dbReference type="GeneID" id="20806929"/>
<evidence type="ECO:0000313" key="2">
    <source>
        <dbReference type="EMBL" id="ETV82230.1"/>
    </source>
</evidence>
<feature type="compositionally biased region" description="Basic residues" evidence="1">
    <location>
        <begin position="36"/>
        <end position="52"/>
    </location>
</feature>
<dbReference type="VEuPathDB" id="FungiDB:H257_04933"/>
<evidence type="ECO:0000256" key="1">
    <source>
        <dbReference type="SAM" id="MobiDB-lite"/>
    </source>
</evidence>
<reference evidence="2" key="1">
    <citation type="submission" date="2013-12" db="EMBL/GenBank/DDBJ databases">
        <title>The Genome Sequence of Aphanomyces astaci APO3.</title>
        <authorList>
            <consortium name="The Broad Institute Genomics Platform"/>
            <person name="Russ C."/>
            <person name="Tyler B."/>
            <person name="van West P."/>
            <person name="Dieguez-Uribeondo J."/>
            <person name="Young S.K."/>
            <person name="Zeng Q."/>
            <person name="Gargeya S."/>
            <person name="Fitzgerald M."/>
            <person name="Abouelleil A."/>
            <person name="Alvarado L."/>
            <person name="Chapman S.B."/>
            <person name="Gainer-Dewar J."/>
            <person name="Goldberg J."/>
            <person name="Griggs A."/>
            <person name="Gujja S."/>
            <person name="Hansen M."/>
            <person name="Howarth C."/>
            <person name="Imamovic A."/>
            <person name="Ireland A."/>
            <person name="Larimer J."/>
            <person name="McCowan C."/>
            <person name="Murphy C."/>
            <person name="Pearson M."/>
            <person name="Poon T.W."/>
            <person name="Priest M."/>
            <person name="Roberts A."/>
            <person name="Saif S."/>
            <person name="Shea T."/>
            <person name="Sykes S."/>
            <person name="Wortman J."/>
            <person name="Nusbaum C."/>
            <person name="Birren B."/>
        </authorList>
    </citation>
    <scope>NUCLEOTIDE SEQUENCE [LARGE SCALE GENOMIC DNA]</scope>
    <source>
        <strain evidence="2">APO3</strain>
    </source>
</reference>